<evidence type="ECO:0000256" key="4">
    <source>
        <dbReference type="ARBA" id="ARBA00022679"/>
    </source>
</evidence>
<feature type="domain" description="Cytidyltransferase-like" evidence="11">
    <location>
        <begin position="6"/>
        <end position="168"/>
    </location>
</feature>
<sequence length="195" mass="22541">MRRTGLFGGTFDPIHFGHLLAAEAAREAAKLEEVWFIPTFVPPHKPQPGADSETRRRLLELALADSPAFRVEDLELAREGVSYTIDTVNALLERHPDRTFYWIVGSDMVKDLPNWRQSEELAERVTFIGLERPGEPCDDTELPPYIRRKLLRASMPPMGLSSTDIRRRRKEGRSFRFMTPEPVYEWIQRNGLYES</sequence>
<dbReference type="Pfam" id="PF01467">
    <property type="entry name" value="CTP_transf_like"/>
    <property type="match status" value="1"/>
</dbReference>
<evidence type="ECO:0000256" key="10">
    <source>
        <dbReference type="HAMAP-Rule" id="MF_00244"/>
    </source>
</evidence>
<accession>A0A3G3JTZ4</accession>
<dbReference type="InterPro" id="IPR014729">
    <property type="entry name" value="Rossmann-like_a/b/a_fold"/>
</dbReference>
<evidence type="ECO:0000256" key="5">
    <source>
        <dbReference type="ARBA" id="ARBA00022695"/>
    </source>
</evidence>
<evidence type="ECO:0000256" key="2">
    <source>
        <dbReference type="ARBA" id="ARBA00005019"/>
    </source>
</evidence>
<dbReference type="NCBIfam" id="NF000840">
    <property type="entry name" value="PRK00071.1-3"/>
    <property type="match status" value="1"/>
</dbReference>
<evidence type="ECO:0000256" key="8">
    <source>
        <dbReference type="ARBA" id="ARBA00023027"/>
    </source>
</evidence>
<evidence type="ECO:0000256" key="7">
    <source>
        <dbReference type="ARBA" id="ARBA00022840"/>
    </source>
</evidence>
<dbReference type="Gene3D" id="3.40.50.620">
    <property type="entry name" value="HUPs"/>
    <property type="match status" value="1"/>
</dbReference>
<dbReference type="PANTHER" id="PTHR39321:SF3">
    <property type="entry name" value="PHOSPHOPANTETHEINE ADENYLYLTRANSFERASE"/>
    <property type="match status" value="1"/>
</dbReference>
<reference evidence="12 13" key="1">
    <citation type="submission" date="2018-10" db="EMBL/GenBank/DDBJ databases">
        <title>Genome Sequence of Cohnella sp.</title>
        <authorList>
            <person name="Srinivasan S."/>
            <person name="Kim M.K."/>
        </authorList>
    </citation>
    <scope>NUCLEOTIDE SEQUENCE [LARGE SCALE GENOMIC DNA]</scope>
    <source>
        <strain evidence="12 13">18JY8-7</strain>
    </source>
</reference>
<comment type="similarity">
    <text evidence="10">Belongs to the NadD family.</text>
</comment>
<dbReference type="EMBL" id="CP033433">
    <property type="protein sequence ID" value="AYQ71700.1"/>
    <property type="molecule type" value="Genomic_DNA"/>
</dbReference>
<keyword evidence="13" id="KW-1185">Reference proteome</keyword>
<evidence type="ECO:0000313" key="12">
    <source>
        <dbReference type="EMBL" id="AYQ71700.1"/>
    </source>
</evidence>
<dbReference type="UniPathway" id="UPA00253">
    <property type="reaction ID" value="UER00332"/>
</dbReference>
<keyword evidence="8 10" id="KW-0520">NAD</keyword>
<dbReference type="NCBIfam" id="TIGR00125">
    <property type="entry name" value="cyt_tran_rel"/>
    <property type="match status" value="1"/>
</dbReference>
<keyword evidence="7 10" id="KW-0067">ATP-binding</keyword>
<comment type="catalytic activity">
    <reaction evidence="9 10">
        <text>nicotinate beta-D-ribonucleotide + ATP + H(+) = deamido-NAD(+) + diphosphate</text>
        <dbReference type="Rhea" id="RHEA:22860"/>
        <dbReference type="ChEBI" id="CHEBI:15378"/>
        <dbReference type="ChEBI" id="CHEBI:30616"/>
        <dbReference type="ChEBI" id="CHEBI:33019"/>
        <dbReference type="ChEBI" id="CHEBI:57502"/>
        <dbReference type="ChEBI" id="CHEBI:58437"/>
        <dbReference type="EC" id="2.7.7.18"/>
    </reaction>
</comment>
<dbReference type="CDD" id="cd02165">
    <property type="entry name" value="NMNAT"/>
    <property type="match status" value="1"/>
</dbReference>
<dbReference type="InterPro" id="IPR005248">
    <property type="entry name" value="NadD/NMNAT"/>
</dbReference>
<dbReference type="GO" id="GO:0005524">
    <property type="term" value="F:ATP binding"/>
    <property type="evidence" value="ECO:0007669"/>
    <property type="project" value="UniProtKB-KW"/>
</dbReference>
<evidence type="ECO:0000256" key="3">
    <source>
        <dbReference type="ARBA" id="ARBA00022642"/>
    </source>
</evidence>
<keyword evidence="4 10" id="KW-0808">Transferase</keyword>
<gene>
    <name evidence="10 12" type="primary">nadD</name>
    <name evidence="12" type="ORF">EAV92_03400</name>
</gene>
<dbReference type="GO" id="GO:0004515">
    <property type="term" value="F:nicotinate-nucleotide adenylyltransferase activity"/>
    <property type="evidence" value="ECO:0007669"/>
    <property type="project" value="UniProtKB-UniRule"/>
</dbReference>
<dbReference type="HAMAP" id="MF_00244">
    <property type="entry name" value="NaMN_adenylyltr"/>
    <property type="match status" value="1"/>
</dbReference>
<dbReference type="NCBIfam" id="TIGR00482">
    <property type="entry name" value="nicotinate (nicotinamide) nucleotide adenylyltransferase"/>
    <property type="match status" value="1"/>
</dbReference>
<proteinExistence type="inferred from homology"/>
<comment type="pathway">
    <text evidence="2 10">Cofactor biosynthesis; NAD(+) biosynthesis; deamido-NAD(+) from nicotinate D-ribonucleotide: step 1/1.</text>
</comment>
<dbReference type="EC" id="2.7.7.18" evidence="10"/>
<dbReference type="InterPro" id="IPR004821">
    <property type="entry name" value="Cyt_trans-like"/>
</dbReference>
<dbReference type="Proteomes" id="UP000269097">
    <property type="component" value="Chromosome"/>
</dbReference>
<dbReference type="AlphaFoldDB" id="A0A3G3JTZ4"/>
<dbReference type="KEGG" id="coh:EAV92_03400"/>
<dbReference type="GO" id="GO:0009435">
    <property type="term" value="P:NAD+ biosynthetic process"/>
    <property type="evidence" value="ECO:0007669"/>
    <property type="project" value="UniProtKB-UniRule"/>
</dbReference>
<keyword evidence="5 10" id="KW-0548">Nucleotidyltransferase</keyword>
<comment type="function">
    <text evidence="1 10">Catalyzes the reversible adenylation of nicotinate mononucleotide (NaMN) to nicotinic acid adenine dinucleotide (NaAD).</text>
</comment>
<dbReference type="RefSeq" id="WP_123039763.1">
    <property type="nucleotide sequence ID" value="NZ_CP033433.1"/>
</dbReference>
<name>A0A3G3JTZ4_9BACL</name>
<dbReference type="PANTHER" id="PTHR39321">
    <property type="entry name" value="NICOTINATE-NUCLEOTIDE ADENYLYLTRANSFERASE-RELATED"/>
    <property type="match status" value="1"/>
</dbReference>
<protein>
    <recommendedName>
        <fullName evidence="10">Probable nicotinate-nucleotide adenylyltransferase</fullName>
        <ecNumber evidence="10">2.7.7.18</ecNumber>
    </recommendedName>
    <alternativeName>
        <fullName evidence="10">Deamido-NAD(+) diphosphorylase</fullName>
    </alternativeName>
    <alternativeName>
        <fullName evidence="10">Deamido-NAD(+) pyrophosphorylase</fullName>
    </alternativeName>
    <alternativeName>
        <fullName evidence="10">Nicotinate mononucleotide adenylyltransferase</fullName>
        <shortName evidence="10">NaMN adenylyltransferase</shortName>
    </alternativeName>
</protein>
<evidence type="ECO:0000313" key="13">
    <source>
        <dbReference type="Proteomes" id="UP000269097"/>
    </source>
</evidence>
<evidence type="ECO:0000256" key="6">
    <source>
        <dbReference type="ARBA" id="ARBA00022741"/>
    </source>
</evidence>
<evidence type="ECO:0000256" key="9">
    <source>
        <dbReference type="ARBA" id="ARBA00048721"/>
    </source>
</evidence>
<evidence type="ECO:0000256" key="1">
    <source>
        <dbReference type="ARBA" id="ARBA00002324"/>
    </source>
</evidence>
<organism evidence="12 13">
    <name type="scientific">Cohnella candidum</name>
    <dbReference type="NCBI Taxonomy" id="2674991"/>
    <lineage>
        <taxon>Bacteria</taxon>
        <taxon>Bacillati</taxon>
        <taxon>Bacillota</taxon>
        <taxon>Bacilli</taxon>
        <taxon>Bacillales</taxon>
        <taxon>Paenibacillaceae</taxon>
        <taxon>Cohnella</taxon>
    </lineage>
</organism>
<keyword evidence="3 10" id="KW-0662">Pyridine nucleotide biosynthesis</keyword>
<evidence type="ECO:0000259" key="11">
    <source>
        <dbReference type="Pfam" id="PF01467"/>
    </source>
</evidence>
<keyword evidence="6 10" id="KW-0547">Nucleotide-binding</keyword>
<dbReference type="SUPFAM" id="SSF52374">
    <property type="entry name" value="Nucleotidylyl transferase"/>
    <property type="match status" value="1"/>
</dbReference>